<dbReference type="Proteomes" id="UP000567067">
    <property type="component" value="Unassembled WGS sequence"/>
</dbReference>
<evidence type="ECO:0000313" key="2">
    <source>
        <dbReference type="Proteomes" id="UP000567067"/>
    </source>
</evidence>
<accession>A0A7W3XR96</accession>
<organism evidence="1 2">
    <name type="scientific">Fontibacillus solani</name>
    <dbReference type="NCBI Taxonomy" id="1572857"/>
    <lineage>
        <taxon>Bacteria</taxon>
        <taxon>Bacillati</taxon>
        <taxon>Bacillota</taxon>
        <taxon>Bacilli</taxon>
        <taxon>Bacillales</taxon>
        <taxon>Paenibacillaceae</taxon>
        <taxon>Fontibacillus</taxon>
    </lineage>
</organism>
<dbReference type="AlphaFoldDB" id="A0A7W3XR96"/>
<name>A0A7W3XR96_9BACL</name>
<sequence length="118" mass="13549">MKQLSNSAAQGKHKSVTRMRHILSIWLSRCDSGTDSKVWMGEGERRAHDVSCTSVLHDRVYFSSSNFHIVKFYWLLGELGSLYLRTTTLIDITPAKELRQGCFCFNILYWFVKGEIAA</sequence>
<dbReference type="EMBL" id="JACJIP010000009">
    <property type="protein sequence ID" value="MBA9085412.1"/>
    <property type="molecule type" value="Genomic_DNA"/>
</dbReference>
<gene>
    <name evidence="1" type="ORF">FHR92_001878</name>
</gene>
<proteinExistence type="predicted"/>
<comment type="caution">
    <text evidence="1">The sequence shown here is derived from an EMBL/GenBank/DDBJ whole genome shotgun (WGS) entry which is preliminary data.</text>
</comment>
<evidence type="ECO:0000313" key="1">
    <source>
        <dbReference type="EMBL" id="MBA9085412.1"/>
    </source>
</evidence>
<protein>
    <submittedName>
        <fullName evidence="1">Uncharacterized protein</fullName>
    </submittedName>
</protein>
<keyword evidence="2" id="KW-1185">Reference proteome</keyword>
<reference evidence="1 2" key="1">
    <citation type="submission" date="2020-08" db="EMBL/GenBank/DDBJ databases">
        <title>Genomic Encyclopedia of Type Strains, Phase III (KMG-III): the genomes of soil and plant-associated and newly described type strains.</title>
        <authorList>
            <person name="Whitman W."/>
        </authorList>
    </citation>
    <scope>NUCLEOTIDE SEQUENCE [LARGE SCALE GENOMIC DNA]</scope>
    <source>
        <strain evidence="1 2">CECT 8693</strain>
    </source>
</reference>